<sequence length="91" mass="10095">MAKVAVGTKLYLYSAVPQQHYYAHSLASPNPVGSRNSNKMSQLEESPMFMQSCRDCTFCDGLAEKPEKTRSQDDVDKGASTQPITERASFM</sequence>
<evidence type="ECO:0000313" key="2">
    <source>
        <dbReference type="Proteomes" id="UP000789525"/>
    </source>
</evidence>
<organism evidence="1 2">
    <name type="scientific">Acaulospora colombiana</name>
    <dbReference type="NCBI Taxonomy" id="27376"/>
    <lineage>
        <taxon>Eukaryota</taxon>
        <taxon>Fungi</taxon>
        <taxon>Fungi incertae sedis</taxon>
        <taxon>Mucoromycota</taxon>
        <taxon>Glomeromycotina</taxon>
        <taxon>Glomeromycetes</taxon>
        <taxon>Diversisporales</taxon>
        <taxon>Acaulosporaceae</taxon>
        <taxon>Acaulospora</taxon>
    </lineage>
</organism>
<keyword evidence="2" id="KW-1185">Reference proteome</keyword>
<proteinExistence type="predicted"/>
<protein>
    <submittedName>
        <fullName evidence="1">4890_t:CDS:1</fullName>
    </submittedName>
</protein>
<name>A0ACA9LPI8_9GLOM</name>
<dbReference type="Proteomes" id="UP000789525">
    <property type="component" value="Unassembled WGS sequence"/>
</dbReference>
<dbReference type="EMBL" id="CAJVPT010006707">
    <property type="protein sequence ID" value="CAG8533829.1"/>
    <property type="molecule type" value="Genomic_DNA"/>
</dbReference>
<reference evidence="1" key="1">
    <citation type="submission" date="2021-06" db="EMBL/GenBank/DDBJ databases">
        <authorList>
            <person name="Kallberg Y."/>
            <person name="Tangrot J."/>
            <person name="Rosling A."/>
        </authorList>
    </citation>
    <scope>NUCLEOTIDE SEQUENCE</scope>
    <source>
        <strain evidence="1">CL356</strain>
    </source>
</reference>
<gene>
    <name evidence="1" type="ORF">ACOLOM_LOCUS4186</name>
</gene>
<evidence type="ECO:0000313" key="1">
    <source>
        <dbReference type="EMBL" id="CAG8533829.1"/>
    </source>
</evidence>
<comment type="caution">
    <text evidence="1">The sequence shown here is derived from an EMBL/GenBank/DDBJ whole genome shotgun (WGS) entry which is preliminary data.</text>
</comment>
<feature type="non-terminal residue" evidence="1">
    <location>
        <position position="91"/>
    </location>
</feature>
<accession>A0ACA9LPI8</accession>